<dbReference type="GeneID" id="25250051"/>
<evidence type="ECO:0000256" key="1">
    <source>
        <dbReference type="SAM" id="MobiDB-lite"/>
    </source>
</evidence>
<dbReference type="OMA" id="PQDACER"/>
<accession>U6L2X5</accession>
<feature type="compositionally biased region" description="Basic and acidic residues" evidence="1">
    <location>
        <begin position="63"/>
        <end position="89"/>
    </location>
</feature>
<dbReference type="Proteomes" id="UP000030747">
    <property type="component" value="Unassembled WGS sequence"/>
</dbReference>
<feature type="compositionally biased region" description="Polar residues" evidence="1">
    <location>
        <begin position="33"/>
        <end position="61"/>
    </location>
</feature>
<gene>
    <name evidence="2" type="ORF">ETH_00004215</name>
</gene>
<organism evidence="2 3">
    <name type="scientific">Eimeria tenella</name>
    <name type="common">Coccidian parasite</name>
    <dbReference type="NCBI Taxonomy" id="5802"/>
    <lineage>
        <taxon>Eukaryota</taxon>
        <taxon>Sar</taxon>
        <taxon>Alveolata</taxon>
        <taxon>Apicomplexa</taxon>
        <taxon>Conoidasida</taxon>
        <taxon>Coccidia</taxon>
        <taxon>Eucoccidiorida</taxon>
        <taxon>Eimeriorina</taxon>
        <taxon>Eimeriidae</taxon>
        <taxon>Eimeria</taxon>
    </lineage>
</organism>
<dbReference type="EMBL" id="HG675689">
    <property type="protein sequence ID" value="CDJ42125.1"/>
    <property type="molecule type" value="Genomic_DNA"/>
</dbReference>
<dbReference type="VEuPathDB" id="ToxoDB:ETH_00004215"/>
<dbReference type="VEuPathDB" id="ToxoDB:ETH2_0620000"/>
<keyword evidence="3" id="KW-1185">Reference proteome</keyword>
<reference evidence="2" key="2">
    <citation type="submission" date="2013-10" db="EMBL/GenBank/DDBJ databases">
        <authorList>
            <person name="Aslett M."/>
        </authorList>
    </citation>
    <scope>NUCLEOTIDE SEQUENCE [LARGE SCALE GENOMIC DNA]</scope>
    <source>
        <strain evidence="2">Houghton</strain>
    </source>
</reference>
<sequence length="222" mass="24629">MEHWLAEYLFDTPTYCEEALCEVEDYPDGVITSVPSDSETQNEISSEANPTQSAGTENASEQLHADGNGERESANESQSHQESEAHPDSVSEPGGDADSLQDEPQVNPQAGLQCEAKAESANTAEAELDADPPSMGNSSLIALPEGHPLRLTRKYLLQMKLLYKRQKASFLLTHSRAEFKKLKAEVKGKLRERCLALRCRCHCRPPLRRTQRPPERNLQANS</sequence>
<dbReference type="AlphaFoldDB" id="U6L2X5"/>
<reference evidence="2" key="1">
    <citation type="submission" date="2013-10" db="EMBL/GenBank/DDBJ databases">
        <title>Genomic analysis of the causative agents of coccidiosis in chickens.</title>
        <authorList>
            <person name="Reid A.J."/>
            <person name="Blake D."/>
            <person name="Billington K."/>
            <person name="Browne H."/>
            <person name="Dunn M."/>
            <person name="Hung S."/>
            <person name="Kawahara F."/>
            <person name="Miranda-Saavedra D."/>
            <person name="Mourier T."/>
            <person name="Nagra H."/>
            <person name="Otto T.D."/>
            <person name="Rawlings N."/>
            <person name="Sanchez A."/>
            <person name="Sanders M."/>
            <person name="Subramaniam C."/>
            <person name="Tay Y."/>
            <person name="Dear P."/>
            <person name="Doerig C."/>
            <person name="Gruber A."/>
            <person name="Parkinson J."/>
            <person name="Shirley M."/>
            <person name="Wan K.L."/>
            <person name="Berriman M."/>
            <person name="Tomley F."/>
            <person name="Pain A."/>
        </authorList>
    </citation>
    <scope>NUCLEOTIDE SEQUENCE [LARGE SCALE GENOMIC DNA]</scope>
    <source>
        <strain evidence="2">Houghton</strain>
    </source>
</reference>
<dbReference type="RefSeq" id="XP_013232875.1">
    <property type="nucleotide sequence ID" value="XM_013377421.1"/>
</dbReference>
<protein>
    <submittedName>
        <fullName evidence="2">Uncharacterized protein</fullName>
    </submittedName>
</protein>
<evidence type="ECO:0000313" key="2">
    <source>
        <dbReference type="EMBL" id="CDJ42125.1"/>
    </source>
</evidence>
<dbReference type="OrthoDB" id="10305352at2759"/>
<proteinExistence type="predicted"/>
<name>U6L2X5_EIMTE</name>
<feature type="region of interest" description="Disordered" evidence="1">
    <location>
        <begin position="30"/>
        <end position="141"/>
    </location>
</feature>
<evidence type="ECO:0000313" key="3">
    <source>
        <dbReference type="Proteomes" id="UP000030747"/>
    </source>
</evidence>